<organism evidence="2 4">
    <name type="scientific">Streptomyces brevispora</name>
    <dbReference type="NCBI Taxonomy" id="887462"/>
    <lineage>
        <taxon>Bacteria</taxon>
        <taxon>Bacillati</taxon>
        <taxon>Actinomycetota</taxon>
        <taxon>Actinomycetes</taxon>
        <taxon>Kitasatosporales</taxon>
        <taxon>Streptomycetaceae</taxon>
        <taxon>Streptomyces</taxon>
    </lineage>
</organism>
<dbReference type="InterPro" id="IPR032710">
    <property type="entry name" value="NTF2-like_dom_sf"/>
</dbReference>
<evidence type="ECO:0000259" key="1">
    <source>
        <dbReference type="Pfam" id="PF13577"/>
    </source>
</evidence>
<dbReference type="EMBL" id="VIWW01000001">
    <property type="protein sequence ID" value="TWG04230.1"/>
    <property type="molecule type" value="Genomic_DNA"/>
</dbReference>
<name>A0A561UXZ6_9ACTN</name>
<dbReference type="InterPro" id="IPR037401">
    <property type="entry name" value="SnoaL-like"/>
</dbReference>
<keyword evidence="5" id="KW-1185">Reference proteome</keyword>
<dbReference type="RefSeq" id="WP_145764407.1">
    <property type="nucleotide sequence ID" value="NZ_CP109114.1"/>
</dbReference>
<evidence type="ECO:0000313" key="2">
    <source>
        <dbReference type="EMBL" id="TWG04230.1"/>
    </source>
</evidence>
<accession>A0A561UXZ6</accession>
<dbReference type="Gene3D" id="3.10.450.50">
    <property type="match status" value="1"/>
</dbReference>
<dbReference type="Pfam" id="PF13577">
    <property type="entry name" value="SnoaL_4"/>
    <property type="match status" value="1"/>
</dbReference>
<gene>
    <name evidence="2" type="ORF">FHX80_112674</name>
    <name evidence="3" type="ORF">OIE64_18975</name>
</gene>
<evidence type="ECO:0000313" key="4">
    <source>
        <dbReference type="Proteomes" id="UP000318186"/>
    </source>
</evidence>
<reference evidence="2 4" key="1">
    <citation type="submission" date="2019-06" db="EMBL/GenBank/DDBJ databases">
        <title>Sequencing the genomes of 1000 actinobacteria strains.</title>
        <authorList>
            <person name="Klenk H.-P."/>
        </authorList>
    </citation>
    <scope>NUCLEOTIDE SEQUENCE [LARGE SCALE GENOMIC DNA]</scope>
    <source>
        <strain evidence="2 4">DSM 42059</strain>
    </source>
</reference>
<proteinExistence type="predicted"/>
<evidence type="ECO:0000313" key="3">
    <source>
        <dbReference type="EMBL" id="WSC14714.1"/>
    </source>
</evidence>
<reference evidence="3 5" key="2">
    <citation type="submission" date="2022-10" db="EMBL/GenBank/DDBJ databases">
        <title>The complete genomes of actinobacterial strains from the NBC collection.</title>
        <authorList>
            <person name="Joergensen T.S."/>
            <person name="Alvarez Arevalo M."/>
            <person name="Sterndorff E.B."/>
            <person name="Faurdal D."/>
            <person name="Vuksanovic O."/>
            <person name="Mourched A.-S."/>
            <person name="Charusanti P."/>
            <person name="Shaw S."/>
            <person name="Blin K."/>
            <person name="Weber T."/>
        </authorList>
    </citation>
    <scope>NUCLEOTIDE SEQUENCE [LARGE SCALE GENOMIC DNA]</scope>
    <source>
        <strain evidence="3 5">NBC 01769</strain>
    </source>
</reference>
<dbReference type="SUPFAM" id="SSF54427">
    <property type="entry name" value="NTF2-like"/>
    <property type="match status" value="1"/>
</dbReference>
<dbReference type="Proteomes" id="UP001330827">
    <property type="component" value="Chromosome"/>
</dbReference>
<evidence type="ECO:0000313" key="5">
    <source>
        <dbReference type="Proteomes" id="UP001330827"/>
    </source>
</evidence>
<dbReference type="Proteomes" id="UP000318186">
    <property type="component" value="Unassembled WGS sequence"/>
</dbReference>
<feature type="domain" description="SnoaL-like" evidence="1">
    <location>
        <begin position="22"/>
        <end position="143"/>
    </location>
</feature>
<dbReference type="OrthoDB" id="1492465at2"/>
<dbReference type="AlphaFoldDB" id="A0A561UXZ6"/>
<sequence length="192" mass="22626">MTDDVARADSVVTEEDLRLLRELKVKDRLHDLEVAYCRGIDRRDAPLLKSIYFEDAFVRLGDMKEGGVDEWVNWIIDEFKPRFENTTHYLLNEWYKVDGKTAEGETHRLSYHRFGDPSRELIAASRTFNRYEERDGVWKITFREVIRDWIHERPVDRDLFTGGFAMEMSEPGPADKSYEVLSMFGRGPLRSE</sequence>
<dbReference type="EMBL" id="CP109114">
    <property type="protein sequence ID" value="WSC14714.1"/>
    <property type="molecule type" value="Genomic_DNA"/>
</dbReference>
<protein>
    <submittedName>
        <fullName evidence="3">Nuclear transport factor 2 family protein</fullName>
    </submittedName>
    <submittedName>
        <fullName evidence="2">SnoaL-like protein</fullName>
    </submittedName>
</protein>